<evidence type="ECO:0000256" key="2">
    <source>
        <dbReference type="SAM" id="Phobius"/>
    </source>
</evidence>
<gene>
    <name evidence="4" type="ORF">JKJ07_36325</name>
</gene>
<evidence type="ECO:0000313" key="4">
    <source>
        <dbReference type="EMBL" id="MBL7259801.1"/>
    </source>
</evidence>
<protein>
    <submittedName>
        <fullName evidence="4">G5 domain-containing protein</fullName>
    </submittedName>
</protein>
<feature type="transmembrane region" description="Helical" evidence="2">
    <location>
        <begin position="30"/>
        <end position="52"/>
    </location>
</feature>
<dbReference type="PROSITE" id="PS51109">
    <property type="entry name" value="G5"/>
    <property type="match status" value="1"/>
</dbReference>
<keyword evidence="1" id="KW-0732">Signal</keyword>
<dbReference type="SMART" id="SM01208">
    <property type="entry name" value="G5"/>
    <property type="match status" value="1"/>
</dbReference>
<proteinExistence type="predicted"/>
<sequence>MAAGGQTGSVTYPTPQRAGFWRRLTVLQRVALITVALILPCLGGVTVAGVFASGGDDAPKTDRLAADVQAVETTAAAPTTAATAPATAEETAAATVTEAADAPTTQAPAPTTAAPAVVTKTRTVEGPIPFGTRKVSDDSLAEGKTRVRTKGVPGVKTITWQITYTNGKPTERRMVKTVVKRKPVTQVIAVGAKAASECDPNYSGCVPIASDVDCAGGSGNGPAYVKGPVNVIGDDIYDLDRDGDGVACDS</sequence>
<accession>A0ABS1VZ81</accession>
<evidence type="ECO:0000256" key="1">
    <source>
        <dbReference type="ARBA" id="ARBA00022729"/>
    </source>
</evidence>
<organism evidence="4 5">
    <name type="scientific">Paractinoplanes lichenicola</name>
    <dbReference type="NCBI Taxonomy" id="2802976"/>
    <lineage>
        <taxon>Bacteria</taxon>
        <taxon>Bacillati</taxon>
        <taxon>Actinomycetota</taxon>
        <taxon>Actinomycetes</taxon>
        <taxon>Micromonosporales</taxon>
        <taxon>Micromonosporaceae</taxon>
        <taxon>Paractinoplanes</taxon>
    </lineage>
</organism>
<keyword evidence="2" id="KW-0472">Membrane</keyword>
<keyword evidence="2" id="KW-0812">Transmembrane</keyword>
<comment type="caution">
    <text evidence="4">The sequence shown here is derived from an EMBL/GenBank/DDBJ whole genome shotgun (WGS) entry which is preliminary data.</text>
</comment>
<dbReference type="Proteomes" id="UP000598996">
    <property type="component" value="Unassembled WGS sequence"/>
</dbReference>
<dbReference type="Gene3D" id="2.20.230.10">
    <property type="entry name" value="Resuscitation-promoting factor rpfb"/>
    <property type="match status" value="1"/>
</dbReference>
<evidence type="ECO:0000313" key="5">
    <source>
        <dbReference type="Proteomes" id="UP000598996"/>
    </source>
</evidence>
<dbReference type="EMBL" id="JAENHO010000012">
    <property type="protein sequence ID" value="MBL7259801.1"/>
    <property type="molecule type" value="Genomic_DNA"/>
</dbReference>
<feature type="domain" description="G5" evidence="3">
    <location>
        <begin position="114"/>
        <end position="194"/>
    </location>
</feature>
<evidence type="ECO:0000259" key="3">
    <source>
        <dbReference type="PROSITE" id="PS51109"/>
    </source>
</evidence>
<dbReference type="InterPro" id="IPR011098">
    <property type="entry name" value="G5_dom"/>
</dbReference>
<keyword evidence="2" id="KW-1133">Transmembrane helix</keyword>
<reference evidence="4 5" key="1">
    <citation type="submission" date="2021-01" db="EMBL/GenBank/DDBJ databases">
        <title>Actinoplanes sp. nov. LDG1-01 isolated from lichen.</title>
        <authorList>
            <person name="Saeng-In P."/>
            <person name="Phongsopitanun W."/>
            <person name="Kanchanasin P."/>
            <person name="Yuki M."/>
            <person name="Kudo T."/>
            <person name="Ohkuma M."/>
            <person name="Tanasupawat S."/>
        </authorList>
    </citation>
    <scope>NUCLEOTIDE SEQUENCE [LARGE SCALE GENOMIC DNA]</scope>
    <source>
        <strain evidence="4 5">LDG1-01</strain>
    </source>
</reference>
<dbReference type="Pfam" id="PF07501">
    <property type="entry name" value="G5"/>
    <property type="match status" value="1"/>
</dbReference>
<name>A0ABS1VZ81_9ACTN</name>
<keyword evidence="5" id="KW-1185">Reference proteome</keyword>